<dbReference type="InterPro" id="IPR011429">
    <property type="entry name" value="Cyt_c_Planctomycete-type"/>
</dbReference>
<sequence length="791" mass="87113">MTIVVLCGIRWFTRSDVTIAASPASAAIPPQVSGDGESHRRAALVTKYCSDCHNADLKKGGLNLDPAVAGSVTDQAEVWEKVVRRLATRQMPPSKVKERPTEAEYSELLNALSTTLDAAATERPHPGRTQSIRRLTRVEYQNAIRDLLALDVDAAALLPADEASHGFDNVTVGTLSPTLLDRYVSAAEHVSRLAVGCAQRVPGGETFRIKPDVTQEEQVEGLPFGTRGGAPIRYTFPRDGEYEVTIRLSRDRNDEVEGLHEPHDLLVLLGGVEKKAFVVKPPPRGAGHNDVDKHLQLRFPVTAGPHVLGVTFVKNPSSLLEYKRQPYEARFNFHRHPRTSPAIYQVSIVGPFGPGTAGDTPSRRRVFVAYPAAEAEEIDSARKILGALLRRAWRRPVTDADVARLISVFAAARRDSDFETGIQAALSAVLVSREFLFRVERQPESVPAGTVYPVSSLELASRLSFFLWSSLPDDELLKLAENGELSRPEVLAGQARRMLADPRAQSLVTNFAAQWLHLRNLDSFTPDGRLFPDFDDNLRQSMRRETELLLAEIVRQDGSLLSLIRSDHAWLNQRLAMHYGIPHVYGSHFRRVTLLPESHRGGLLRQASVLAVTSYATRTSPVLRGKWVLENLLGTPPPPPPPDIPALESAAVAESLPVRQRLAVHRDNAACASCHEFIDPPGFALEGFDAVGRWRVSDGGSLVDASGGLPDGRTFDGVDGLERALTERPELLVTTVAEKLLTFALGRGIEYYDAPALRQVVRDARRDDYRLSAIIVGLVRSAPFRMREAHE</sequence>
<dbReference type="InterPro" id="IPR013039">
    <property type="entry name" value="DUF1588"/>
</dbReference>
<dbReference type="InterPro" id="IPR013036">
    <property type="entry name" value="DUF1587"/>
</dbReference>
<dbReference type="Pfam" id="PF07635">
    <property type="entry name" value="PSCyt1"/>
    <property type="match status" value="1"/>
</dbReference>
<feature type="domain" description="DUF1588" evidence="3">
    <location>
        <begin position="600"/>
        <end position="697"/>
    </location>
</feature>
<feature type="domain" description="Cytochrome C Planctomycete-type" evidence="5">
    <location>
        <begin position="49"/>
        <end position="94"/>
    </location>
</feature>
<evidence type="ECO:0000259" key="5">
    <source>
        <dbReference type="Pfam" id="PF07635"/>
    </source>
</evidence>
<dbReference type="Pfam" id="PF07637">
    <property type="entry name" value="PSD5"/>
    <property type="match status" value="1"/>
</dbReference>
<proteinExistence type="predicted"/>
<dbReference type="KEGG" id="hbs:IPV69_04415"/>
<evidence type="ECO:0000313" key="8">
    <source>
        <dbReference type="Proteomes" id="UP000593765"/>
    </source>
</evidence>
<dbReference type="EMBL" id="CP063458">
    <property type="protein sequence ID" value="QOV92335.1"/>
    <property type="molecule type" value="Genomic_DNA"/>
</dbReference>
<evidence type="ECO:0000259" key="4">
    <source>
        <dbReference type="Pfam" id="PF07631"/>
    </source>
</evidence>
<accession>A0A7M2X3T8</accession>
<feature type="domain" description="DUF1595" evidence="6">
    <location>
        <begin position="381"/>
        <end position="440"/>
    </location>
</feature>
<organism evidence="7 8">
    <name type="scientific">Humisphaera borealis</name>
    <dbReference type="NCBI Taxonomy" id="2807512"/>
    <lineage>
        <taxon>Bacteria</taxon>
        <taxon>Pseudomonadati</taxon>
        <taxon>Planctomycetota</taxon>
        <taxon>Phycisphaerae</taxon>
        <taxon>Tepidisphaerales</taxon>
        <taxon>Tepidisphaeraceae</taxon>
        <taxon>Humisphaera</taxon>
    </lineage>
</organism>
<feature type="domain" description="DUF1587" evidence="2">
    <location>
        <begin position="133"/>
        <end position="195"/>
    </location>
</feature>
<gene>
    <name evidence="7" type="ORF">IPV69_04415</name>
</gene>
<evidence type="ECO:0000313" key="7">
    <source>
        <dbReference type="EMBL" id="QOV92335.1"/>
    </source>
</evidence>
<name>A0A7M2X3T8_9BACT</name>
<dbReference type="InterPro" id="IPR011478">
    <property type="entry name" value="DUF1585"/>
</dbReference>
<feature type="domain" description="DUF1592" evidence="4">
    <location>
        <begin position="455"/>
        <end position="581"/>
    </location>
</feature>
<dbReference type="InterPro" id="IPR013043">
    <property type="entry name" value="DUF1595"/>
</dbReference>
<evidence type="ECO:0000259" key="6">
    <source>
        <dbReference type="Pfam" id="PF07637"/>
    </source>
</evidence>
<dbReference type="Pfam" id="PF07626">
    <property type="entry name" value="PSD3"/>
    <property type="match status" value="1"/>
</dbReference>
<dbReference type="InterPro" id="IPR013042">
    <property type="entry name" value="DUF1592"/>
</dbReference>
<dbReference type="Pfam" id="PF07627">
    <property type="entry name" value="PSCyt3"/>
    <property type="match status" value="1"/>
</dbReference>
<dbReference type="Pfam" id="PF07624">
    <property type="entry name" value="PSD2"/>
    <property type="match status" value="1"/>
</dbReference>
<dbReference type="Proteomes" id="UP000593765">
    <property type="component" value="Chromosome"/>
</dbReference>
<evidence type="ECO:0000259" key="1">
    <source>
        <dbReference type="Pfam" id="PF07624"/>
    </source>
</evidence>
<reference evidence="7 8" key="1">
    <citation type="submission" date="2020-10" db="EMBL/GenBank/DDBJ databases">
        <title>Wide distribution of Phycisphaera-like planctomycetes from WD2101 soil group in peatlands and genome analysis of the first cultivated representative.</title>
        <authorList>
            <person name="Dedysh S.N."/>
            <person name="Beletsky A.V."/>
            <person name="Ivanova A."/>
            <person name="Kulichevskaya I.S."/>
            <person name="Suzina N.E."/>
            <person name="Philippov D.A."/>
            <person name="Rakitin A.L."/>
            <person name="Mardanov A.V."/>
            <person name="Ravin N.V."/>
        </authorList>
    </citation>
    <scope>NUCLEOTIDE SEQUENCE [LARGE SCALE GENOMIC DNA]</scope>
    <source>
        <strain evidence="7 8">M1803</strain>
    </source>
</reference>
<dbReference type="Pfam" id="PF07631">
    <property type="entry name" value="PSD4"/>
    <property type="match status" value="1"/>
</dbReference>
<evidence type="ECO:0000259" key="3">
    <source>
        <dbReference type="Pfam" id="PF07627"/>
    </source>
</evidence>
<evidence type="ECO:0000259" key="2">
    <source>
        <dbReference type="Pfam" id="PF07626"/>
    </source>
</evidence>
<feature type="domain" description="DUF1585" evidence="1">
    <location>
        <begin position="711"/>
        <end position="784"/>
    </location>
</feature>
<keyword evidence="8" id="KW-1185">Reference proteome</keyword>
<protein>
    <submittedName>
        <fullName evidence="7">DUF1592 domain-containing protein</fullName>
    </submittedName>
</protein>
<dbReference type="AlphaFoldDB" id="A0A7M2X3T8"/>